<dbReference type="Proteomes" id="UP000765509">
    <property type="component" value="Unassembled WGS sequence"/>
</dbReference>
<evidence type="ECO:0000313" key="3">
    <source>
        <dbReference type="Proteomes" id="UP000765509"/>
    </source>
</evidence>
<organism evidence="2 3">
    <name type="scientific">Austropuccinia psidii MF-1</name>
    <dbReference type="NCBI Taxonomy" id="1389203"/>
    <lineage>
        <taxon>Eukaryota</taxon>
        <taxon>Fungi</taxon>
        <taxon>Dikarya</taxon>
        <taxon>Basidiomycota</taxon>
        <taxon>Pucciniomycotina</taxon>
        <taxon>Pucciniomycetes</taxon>
        <taxon>Pucciniales</taxon>
        <taxon>Sphaerophragmiaceae</taxon>
        <taxon>Austropuccinia</taxon>
    </lineage>
</organism>
<feature type="compositionally biased region" description="Polar residues" evidence="1">
    <location>
        <begin position="123"/>
        <end position="133"/>
    </location>
</feature>
<accession>A0A9Q3FIE2</accession>
<evidence type="ECO:0000256" key="1">
    <source>
        <dbReference type="SAM" id="MobiDB-lite"/>
    </source>
</evidence>
<evidence type="ECO:0000313" key="2">
    <source>
        <dbReference type="EMBL" id="MBW0537891.1"/>
    </source>
</evidence>
<dbReference type="EMBL" id="AVOT02042488">
    <property type="protein sequence ID" value="MBW0537891.1"/>
    <property type="molecule type" value="Genomic_DNA"/>
</dbReference>
<gene>
    <name evidence="2" type="ORF">O181_077606</name>
</gene>
<keyword evidence="3" id="KW-1185">Reference proteome</keyword>
<feature type="region of interest" description="Disordered" evidence="1">
    <location>
        <begin position="58"/>
        <end position="133"/>
    </location>
</feature>
<reference evidence="2" key="1">
    <citation type="submission" date="2021-03" db="EMBL/GenBank/DDBJ databases">
        <title>Draft genome sequence of rust myrtle Austropuccinia psidii MF-1, a brazilian biotype.</title>
        <authorList>
            <person name="Quecine M.C."/>
            <person name="Pachon D.M.R."/>
            <person name="Bonatelli M.L."/>
            <person name="Correr F.H."/>
            <person name="Franceschini L.M."/>
            <person name="Leite T.F."/>
            <person name="Margarido G.R.A."/>
            <person name="Almeida C.A."/>
            <person name="Ferrarezi J.A."/>
            <person name="Labate C.A."/>
        </authorList>
    </citation>
    <scope>NUCLEOTIDE SEQUENCE</scope>
    <source>
        <strain evidence="2">MF-1</strain>
    </source>
</reference>
<protein>
    <submittedName>
        <fullName evidence="2">Uncharacterized protein</fullName>
    </submittedName>
</protein>
<feature type="compositionally biased region" description="Polar residues" evidence="1">
    <location>
        <begin position="58"/>
        <end position="107"/>
    </location>
</feature>
<name>A0A9Q3FIE2_9BASI</name>
<proteinExistence type="predicted"/>
<sequence length="133" mass="14900">MNSENHSSHQPNAQGNLMDVVTQQLQHIQRLQAELETRDQAFKLLLVKVENLQLNGATSNNHMNELNPSEAHTSSKTNRILHSATKHNSTNQVFENKNKPYNATRANSEPLLSPSPKKGLHQIVTSETPEGFQ</sequence>
<dbReference type="AlphaFoldDB" id="A0A9Q3FIE2"/>
<comment type="caution">
    <text evidence="2">The sequence shown here is derived from an EMBL/GenBank/DDBJ whole genome shotgun (WGS) entry which is preliminary data.</text>
</comment>